<feature type="binding site" evidence="4">
    <location>
        <position position="395"/>
    </location>
    <ligand>
        <name>FAD</name>
        <dbReference type="ChEBI" id="CHEBI:57692"/>
    </ligand>
</feature>
<name>A0A378JFR6_9GAMM</name>
<dbReference type="GO" id="GO:0050232">
    <property type="term" value="F:putrescine oxidase activity"/>
    <property type="evidence" value="ECO:0007669"/>
    <property type="project" value="UniProtKB-EC"/>
</dbReference>
<dbReference type="InterPro" id="IPR050703">
    <property type="entry name" value="Flavin_MAO"/>
</dbReference>
<dbReference type="STRING" id="45066.Lgra_0872"/>
<dbReference type="InterPro" id="IPR029058">
    <property type="entry name" value="AB_hydrolase_fold"/>
</dbReference>
<dbReference type="Proteomes" id="UP000254476">
    <property type="component" value="Unassembled WGS sequence"/>
</dbReference>
<keyword evidence="3 8" id="KW-0560">Oxidoreductase</keyword>
<dbReference type="EC" id="1.4.3.10" evidence="8"/>
<feature type="binding site" evidence="4">
    <location>
        <begin position="414"/>
        <end position="415"/>
    </location>
    <ligand>
        <name>FAD</name>
        <dbReference type="ChEBI" id="CHEBI:57692"/>
    </ligand>
</feature>
<dbReference type="EMBL" id="LNYE01000010">
    <property type="protein sequence ID" value="KTD13580.1"/>
    <property type="molecule type" value="Genomic_DNA"/>
</dbReference>
<reference evidence="7 9" key="1">
    <citation type="submission" date="2015-11" db="EMBL/GenBank/DDBJ databases">
        <title>Genomic analysis of 38 Legionella species identifies large and diverse effector repertoires.</title>
        <authorList>
            <person name="Burstein D."/>
            <person name="Amaro F."/>
            <person name="Zusman T."/>
            <person name="Lifshitz Z."/>
            <person name="Cohen O."/>
            <person name="Gilbert J.A."/>
            <person name="Pupko T."/>
            <person name="Shuman H.A."/>
            <person name="Segal G."/>
        </authorList>
    </citation>
    <scope>NUCLEOTIDE SEQUENCE [LARGE SCALE GENOMIC DNA]</scope>
    <source>
        <strain evidence="7 9">Lyon 8420412</strain>
    </source>
</reference>
<dbReference type="PANTHER" id="PTHR43563:SF1">
    <property type="entry name" value="AMINE OXIDASE [FLAVIN-CONTAINING] B"/>
    <property type="match status" value="1"/>
</dbReference>
<evidence type="ECO:0000313" key="7">
    <source>
        <dbReference type="EMBL" id="KTD13580.1"/>
    </source>
</evidence>
<evidence type="ECO:0000259" key="6">
    <source>
        <dbReference type="Pfam" id="PF01738"/>
    </source>
</evidence>
<dbReference type="AlphaFoldDB" id="A0A378JFR6"/>
<evidence type="ECO:0000256" key="4">
    <source>
        <dbReference type="PIRSR" id="PIRSR601613-1"/>
    </source>
</evidence>
<accession>A0A378JFR6</accession>
<evidence type="ECO:0000313" key="8">
    <source>
        <dbReference type="EMBL" id="STX46176.1"/>
    </source>
</evidence>
<dbReference type="Gene3D" id="3.90.660.10">
    <property type="match status" value="1"/>
</dbReference>
<dbReference type="EMBL" id="UGOB01000001">
    <property type="protein sequence ID" value="STX46176.1"/>
    <property type="molecule type" value="Genomic_DNA"/>
</dbReference>
<protein>
    <submittedName>
        <fullName evidence="7 8">Amine oxidase</fullName>
        <ecNumber evidence="8">1.4.3.10</ecNumber>
    </submittedName>
</protein>
<reference evidence="8 10" key="2">
    <citation type="submission" date="2018-06" db="EMBL/GenBank/DDBJ databases">
        <authorList>
            <consortium name="Pathogen Informatics"/>
            <person name="Doyle S."/>
        </authorList>
    </citation>
    <scope>NUCLEOTIDE SEQUENCE [LARGE SCALE GENOMIC DNA]</scope>
    <source>
        <strain evidence="8 10">NCTC12388</strain>
    </source>
</reference>
<feature type="binding site" evidence="4">
    <location>
        <position position="622"/>
    </location>
    <ligand>
        <name>FAD</name>
        <dbReference type="ChEBI" id="CHEBI:57692"/>
    </ligand>
</feature>
<comment type="similarity">
    <text evidence="2">Belongs to the flavin monoamine oxidase family.</text>
</comment>
<dbReference type="Proteomes" id="UP000054691">
    <property type="component" value="Unassembled WGS sequence"/>
</dbReference>
<feature type="domain" description="Amine oxidase" evidence="5">
    <location>
        <begin position="395"/>
        <end position="839"/>
    </location>
</feature>
<evidence type="ECO:0000256" key="2">
    <source>
        <dbReference type="ARBA" id="ARBA00005995"/>
    </source>
</evidence>
<organism evidence="8 10">
    <name type="scientific">Legionella gratiana</name>
    <dbReference type="NCBI Taxonomy" id="45066"/>
    <lineage>
        <taxon>Bacteria</taxon>
        <taxon>Pseudomonadati</taxon>
        <taxon>Pseudomonadota</taxon>
        <taxon>Gammaproteobacteria</taxon>
        <taxon>Legionellales</taxon>
        <taxon>Legionellaceae</taxon>
        <taxon>Legionella</taxon>
    </lineage>
</organism>
<dbReference type="InterPro" id="IPR002937">
    <property type="entry name" value="Amino_oxidase"/>
</dbReference>
<sequence length="844" mass="94177">MFYFANITRIFRIVSLYTFFQIEIVSIGVCKRCFLGLLIFLLFNQNIFAVAINTEAVLLSPAAIQVPQGTKLTNISFTTTDIDDFSVLLGTTPLPELTRKASLSFYEPELESKGVIVISPGSEGVRDQMIGQHIRHFLQMGVAVLVVDSYKIRGVSHVLSDQAAISLPSQVLDIALAIKKIHQMKDYCHLPVGLFGTSRGGLAVTLVLDERLFHALRIPHILKYAMVLYPAMILSYDPQHIRPLMIPVLDVIAGKDDEVSPQQAIDFGLLMQNKNPQFKLKIWPEAGHLFDAPFPKTWIPNGDSMAKSVLITIDPEGHFIYRNHQFKNWSEVVAFEKKFITKGIHIGYTNNSNKKIFKLMNAFVERSLSNSSISTASNTTRLLKADVAVVGAGYSGLLAARTLARAGYRVIILEARDRVGGRAYSKQLLPGVTADLGAGWIISPTHKHMIQLAKEYHVQLYPTYIKGDALIMESDNTVHRVPMSELSFSPEKPPLSLKPAAQLLQRLITMSQSLDAKHPWTYPDAERLDSMTFLEWFRTNYPKMDAKNVHIVARTIEGYIGPMYATSLLNVLAYVKMSHGLNHYADMRYWLRVEGGVAAIAEKIAQELKQNQNVSLLFNHQVYRIDQAENGVRVHAKNTTIEATHIVVAIPPIAVNGIHFYQAGDKIVPQAGTMDMNQRIPMTPGFKAMFVYNKPFWRARGLSGHVVTSSEPIGVVWDASPKDAQVGCLILLNIPFGRPVNLADMSQKERKQVLKDSLVKFFGDDARNPIDYAEQMWDASSFSLGSVGVPSLGSWTSFGQYLRLPTGRIHWTSSERALESWAQMDGAVESGLRVGNEVINDLQQ</sequence>
<keyword evidence="9" id="KW-1185">Reference proteome</keyword>
<dbReference type="Gene3D" id="3.50.50.60">
    <property type="entry name" value="FAD/NAD(P)-binding domain"/>
    <property type="match status" value="1"/>
</dbReference>
<proteinExistence type="inferred from homology"/>
<dbReference type="GO" id="GO:0016787">
    <property type="term" value="F:hydrolase activity"/>
    <property type="evidence" value="ECO:0007669"/>
    <property type="project" value="InterPro"/>
</dbReference>
<dbReference type="OrthoDB" id="337830at2"/>
<dbReference type="SUPFAM" id="SSF53474">
    <property type="entry name" value="alpha/beta-Hydrolases"/>
    <property type="match status" value="1"/>
</dbReference>
<evidence type="ECO:0000256" key="3">
    <source>
        <dbReference type="ARBA" id="ARBA00023002"/>
    </source>
</evidence>
<dbReference type="Pfam" id="PF01593">
    <property type="entry name" value="Amino_oxidase"/>
    <property type="match status" value="1"/>
</dbReference>
<dbReference type="Pfam" id="PF01738">
    <property type="entry name" value="DLH"/>
    <property type="match status" value="1"/>
</dbReference>
<dbReference type="SUPFAM" id="SSF54373">
    <property type="entry name" value="FAD-linked reductases, C-terminal domain"/>
    <property type="match status" value="1"/>
</dbReference>
<dbReference type="InterPro" id="IPR001613">
    <property type="entry name" value="Flavin_amine_oxidase"/>
</dbReference>
<evidence type="ECO:0000259" key="5">
    <source>
        <dbReference type="Pfam" id="PF01593"/>
    </source>
</evidence>
<feature type="domain" description="Dienelactone hydrolase" evidence="6">
    <location>
        <begin position="108"/>
        <end position="293"/>
    </location>
</feature>
<dbReference type="SUPFAM" id="SSF51905">
    <property type="entry name" value="FAD/NAD(P)-binding domain"/>
    <property type="match status" value="1"/>
</dbReference>
<evidence type="ECO:0000313" key="9">
    <source>
        <dbReference type="Proteomes" id="UP000054691"/>
    </source>
</evidence>
<dbReference type="InterPro" id="IPR036188">
    <property type="entry name" value="FAD/NAD-bd_sf"/>
</dbReference>
<evidence type="ECO:0000313" key="10">
    <source>
        <dbReference type="Proteomes" id="UP000254476"/>
    </source>
</evidence>
<dbReference type="InterPro" id="IPR002925">
    <property type="entry name" value="Dienelactn_hydro"/>
</dbReference>
<dbReference type="Gene3D" id="3.40.50.1820">
    <property type="entry name" value="alpha/beta hydrolase"/>
    <property type="match status" value="1"/>
</dbReference>
<evidence type="ECO:0000256" key="1">
    <source>
        <dbReference type="ARBA" id="ARBA00001974"/>
    </source>
</evidence>
<dbReference type="PANTHER" id="PTHR43563">
    <property type="entry name" value="AMINE OXIDASE"/>
    <property type="match status" value="1"/>
</dbReference>
<gene>
    <name evidence="8" type="primary">puo_2</name>
    <name evidence="7" type="ORF">Lgra_0872</name>
    <name evidence="8" type="ORF">NCTC12388_02935</name>
</gene>
<dbReference type="PRINTS" id="PR00757">
    <property type="entry name" value="AMINEOXDASEF"/>
</dbReference>
<dbReference type="Gene3D" id="1.10.405.10">
    <property type="entry name" value="Guanine Nucleotide Dissociation Inhibitor, domain 1"/>
    <property type="match status" value="1"/>
</dbReference>
<comment type="cofactor">
    <cofactor evidence="1">
        <name>FAD</name>
        <dbReference type="ChEBI" id="CHEBI:57692"/>
    </cofactor>
</comment>
<feature type="binding site" evidence="4">
    <location>
        <position position="815"/>
    </location>
    <ligand>
        <name>FAD</name>
        <dbReference type="ChEBI" id="CHEBI:57692"/>
    </ligand>
</feature>